<dbReference type="RefSeq" id="XP_040762642.1">
    <property type="nucleotide sequence ID" value="XM_040906501.1"/>
</dbReference>
<dbReference type="InterPro" id="IPR040976">
    <property type="entry name" value="Pkinase_fungal"/>
</dbReference>
<protein>
    <recommendedName>
        <fullName evidence="2">Fungal-type protein kinase domain-containing protein</fullName>
    </recommendedName>
</protein>
<dbReference type="Gene3D" id="1.10.510.10">
    <property type="entry name" value="Transferase(Phosphotransferase) domain 1"/>
    <property type="match status" value="1"/>
</dbReference>
<dbReference type="GO" id="GO:0004672">
    <property type="term" value="F:protein kinase activity"/>
    <property type="evidence" value="ECO:0007669"/>
    <property type="project" value="InterPro"/>
</dbReference>
<reference evidence="3 4" key="1">
    <citation type="journal article" date="2016" name="Mol. Biol. Evol.">
        <title>Comparative Genomics of Early-Diverging Mushroom-Forming Fungi Provides Insights into the Origins of Lignocellulose Decay Capabilities.</title>
        <authorList>
            <person name="Nagy L.G."/>
            <person name="Riley R."/>
            <person name="Tritt A."/>
            <person name="Adam C."/>
            <person name="Daum C."/>
            <person name="Floudas D."/>
            <person name="Sun H."/>
            <person name="Yadav J.S."/>
            <person name="Pangilinan J."/>
            <person name="Larsson K.H."/>
            <person name="Matsuura K."/>
            <person name="Barry K."/>
            <person name="Labutti K."/>
            <person name="Kuo R."/>
            <person name="Ohm R.A."/>
            <person name="Bhattacharya S.S."/>
            <person name="Shirouzu T."/>
            <person name="Yoshinaga Y."/>
            <person name="Martin F.M."/>
            <person name="Grigoriev I.V."/>
            <person name="Hibbett D.S."/>
        </authorList>
    </citation>
    <scope>NUCLEOTIDE SEQUENCE [LARGE SCALE GENOMIC DNA]</scope>
    <source>
        <strain evidence="3 4">93-53</strain>
    </source>
</reference>
<dbReference type="Proteomes" id="UP000076871">
    <property type="component" value="Unassembled WGS sequence"/>
</dbReference>
<feature type="domain" description="Fungal-type protein kinase" evidence="2">
    <location>
        <begin position="27"/>
        <end position="408"/>
    </location>
</feature>
<evidence type="ECO:0000259" key="2">
    <source>
        <dbReference type="Pfam" id="PF17667"/>
    </source>
</evidence>
<organism evidence="3 4">
    <name type="scientific">Laetiporus sulphureus 93-53</name>
    <dbReference type="NCBI Taxonomy" id="1314785"/>
    <lineage>
        <taxon>Eukaryota</taxon>
        <taxon>Fungi</taxon>
        <taxon>Dikarya</taxon>
        <taxon>Basidiomycota</taxon>
        <taxon>Agaricomycotina</taxon>
        <taxon>Agaricomycetes</taxon>
        <taxon>Polyporales</taxon>
        <taxon>Laetiporus</taxon>
    </lineage>
</organism>
<dbReference type="PROSITE" id="PS00109">
    <property type="entry name" value="PROTEIN_KINASE_TYR"/>
    <property type="match status" value="1"/>
</dbReference>
<dbReference type="PANTHER" id="PTHR38248">
    <property type="entry name" value="FUNK1 6"/>
    <property type="match status" value="1"/>
</dbReference>
<dbReference type="GeneID" id="63823530"/>
<evidence type="ECO:0000313" key="3">
    <source>
        <dbReference type="EMBL" id="KZT04902.1"/>
    </source>
</evidence>
<dbReference type="InParanoid" id="A0A165DHN4"/>
<dbReference type="AlphaFoldDB" id="A0A165DHN4"/>
<evidence type="ECO:0000313" key="4">
    <source>
        <dbReference type="Proteomes" id="UP000076871"/>
    </source>
</evidence>
<dbReference type="PANTHER" id="PTHR38248:SF2">
    <property type="entry name" value="FUNK1 11"/>
    <property type="match status" value="1"/>
</dbReference>
<feature type="region of interest" description="Disordered" evidence="1">
    <location>
        <begin position="284"/>
        <end position="306"/>
    </location>
</feature>
<dbReference type="Pfam" id="PF17667">
    <property type="entry name" value="Pkinase_fungal"/>
    <property type="match status" value="1"/>
</dbReference>
<feature type="compositionally biased region" description="Basic and acidic residues" evidence="1">
    <location>
        <begin position="284"/>
        <end position="293"/>
    </location>
</feature>
<evidence type="ECO:0000256" key="1">
    <source>
        <dbReference type="SAM" id="MobiDB-lite"/>
    </source>
</evidence>
<dbReference type="InterPro" id="IPR011009">
    <property type="entry name" value="Kinase-like_dom_sf"/>
</dbReference>
<accession>A0A165DHN4</accession>
<proteinExistence type="predicted"/>
<dbReference type="EMBL" id="KV427633">
    <property type="protein sequence ID" value="KZT04902.1"/>
    <property type="molecule type" value="Genomic_DNA"/>
</dbReference>
<feature type="compositionally biased region" description="Basic residues" evidence="1">
    <location>
        <begin position="294"/>
        <end position="304"/>
    </location>
</feature>
<gene>
    <name evidence="3" type="ORF">LAESUDRAFT_702851</name>
</gene>
<dbReference type="OrthoDB" id="2797568at2759"/>
<name>A0A165DHN4_9APHY</name>
<sequence>MHVDGNQKNAGIAMLFPGRSKISTPVPQWQDICLMLQYKSSPSDDPISQIRSSGQVEEGCFIQLFQAAQNMLAANRSLFVFVIGLYGSMAKIFRFDHSAVVASPSFSYLARPNMLREFLWRFVNPAAGGTVVGSDPSITIPTSDDLQWATSILRDRELPVEVLGSSRWYTVEPPTRGVTPRQFLAFRPIDVHTALFSRATMVWEVLGRGEESGQTYVLKDAWRAVWSNVETGFYERIRRSLATGEELFGIADMICGTDLGGLEISRAMRDPATPSVKLEASEVDLRNATEKSSRHTRAAKRRHAERPSVMNANAPCHRTISSFGNLGRHPKDDRTHMRLVFRPLGRPLEDFKDTKELAQVLRDAIIGHRQVYKAGILHRDVSIDNIMIANGQPYKGFITDFDMSAFCTGIERGGKTVSFESP</sequence>
<dbReference type="InterPro" id="IPR008266">
    <property type="entry name" value="Tyr_kinase_AS"/>
</dbReference>
<dbReference type="SUPFAM" id="SSF56112">
    <property type="entry name" value="Protein kinase-like (PK-like)"/>
    <property type="match status" value="1"/>
</dbReference>
<keyword evidence="4" id="KW-1185">Reference proteome</keyword>